<dbReference type="RefSeq" id="WP_227322856.1">
    <property type="nucleotide sequence ID" value="NZ_JAESVB010000011.1"/>
</dbReference>
<protein>
    <submittedName>
        <fullName evidence="6">Polysaccharide biosynthesis tyrosine autokinase</fullName>
    </submittedName>
</protein>
<evidence type="ECO:0000256" key="3">
    <source>
        <dbReference type="SAM" id="Coils"/>
    </source>
</evidence>
<dbReference type="InterPro" id="IPR002586">
    <property type="entry name" value="CobQ/CobB/MinD/ParA_Nub-bd_dom"/>
</dbReference>
<accession>A0A964E0I7</accession>
<dbReference type="Proteomes" id="UP000708298">
    <property type="component" value="Unassembled WGS sequence"/>
</dbReference>
<dbReference type="GO" id="GO:0004713">
    <property type="term" value="F:protein tyrosine kinase activity"/>
    <property type="evidence" value="ECO:0007669"/>
    <property type="project" value="TreeGrafter"/>
</dbReference>
<dbReference type="CDD" id="cd05387">
    <property type="entry name" value="BY-kinase"/>
    <property type="match status" value="1"/>
</dbReference>
<name>A0A964E0I7_9PROT</name>
<dbReference type="PANTHER" id="PTHR32309:SF13">
    <property type="entry name" value="FERRIC ENTEROBACTIN TRANSPORT PROTEIN FEPE"/>
    <property type="match status" value="1"/>
</dbReference>
<keyword evidence="4" id="KW-0812">Transmembrane</keyword>
<dbReference type="Pfam" id="PF01656">
    <property type="entry name" value="CbiA"/>
    <property type="match status" value="1"/>
</dbReference>
<evidence type="ECO:0000313" key="7">
    <source>
        <dbReference type="Proteomes" id="UP000708298"/>
    </source>
</evidence>
<keyword evidence="7" id="KW-1185">Reference proteome</keyword>
<feature type="coiled-coil region" evidence="3">
    <location>
        <begin position="240"/>
        <end position="267"/>
    </location>
</feature>
<keyword evidence="2" id="KW-0067">ATP-binding</keyword>
<dbReference type="InterPro" id="IPR027417">
    <property type="entry name" value="P-loop_NTPase"/>
</dbReference>
<dbReference type="EMBL" id="JAESVB010000011">
    <property type="protein sequence ID" value="MCB8877202.1"/>
    <property type="molecule type" value="Genomic_DNA"/>
</dbReference>
<keyword evidence="3" id="KW-0175">Coiled coil</keyword>
<comment type="caution">
    <text evidence="6">The sequence shown here is derived from an EMBL/GenBank/DDBJ whole genome shotgun (WGS) entry which is preliminary data.</text>
</comment>
<gene>
    <name evidence="6" type="ORF">ASILVAE211_18545</name>
</gene>
<dbReference type="Gene3D" id="3.40.50.300">
    <property type="entry name" value="P-loop containing nucleotide triphosphate hydrolases"/>
    <property type="match status" value="1"/>
</dbReference>
<dbReference type="InterPro" id="IPR050445">
    <property type="entry name" value="Bact_polysacc_biosynth/exp"/>
</dbReference>
<keyword evidence="1" id="KW-0547">Nucleotide-binding</keyword>
<dbReference type="GO" id="GO:0005886">
    <property type="term" value="C:plasma membrane"/>
    <property type="evidence" value="ECO:0007669"/>
    <property type="project" value="TreeGrafter"/>
</dbReference>
<reference evidence="6" key="2">
    <citation type="submission" date="2021-01" db="EMBL/GenBank/DDBJ databases">
        <authorList>
            <person name="Mieszkin S."/>
            <person name="Pouder E."/>
            <person name="Alain K."/>
        </authorList>
    </citation>
    <scope>NUCLEOTIDE SEQUENCE</scope>
    <source>
        <strain evidence="6">HW T2.11</strain>
    </source>
</reference>
<dbReference type="InterPro" id="IPR005702">
    <property type="entry name" value="Wzc-like_C"/>
</dbReference>
<reference evidence="6" key="1">
    <citation type="journal article" date="2021" name="Microorganisms">
        <title>Acidisoma silvae sp. nov. and Acidisomacellulosilytica sp. nov., Two Acidophilic Bacteria Isolated from Decaying Wood, Hydrolyzing Cellulose and Producing Poly-3-hydroxybutyrate.</title>
        <authorList>
            <person name="Mieszkin S."/>
            <person name="Pouder E."/>
            <person name="Uroz S."/>
            <person name="Simon-Colin C."/>
            <person name="Alain K."/>
        </authorList>
    </citation>
    <scope>NUCLEOTIDE SEQUENCE</scope>
    <source>
        <strain evidence="6">HW T2.11</strain>
    </source>
</reference>
<evidence type="ECO:0000259" key="5">
    <source>
        <dbReference type="Pfam" id="PF01656"/>
    </source>
</evidence>
<evidence type="ECO:0000256" key="1">
    <source>
        <dbReference type="ARBA" id="ARBA00022741"/>
    </source>
</evidence>
<feature type="transmembrane region" description="Helical" evidence="4">
    <location>
        <begin position="46"/>
        <end position="64"/>
    </location>
</feature>
<feature type="domain" description="CobQ/CobB/MinD/ParA nucleotide binding" evidence="5">
    <location>
        <begin position="513"/>
        <end position="558"/>
    </location>
</feature>
<dbReference type="PANTHER" id="PTHR32309">
    <property type="entry name" value="TYROSINE-PROTEIN KINASE"/>
    <property type="match status" value="1"/>
</dbReference>
<dbReference type="AlphaFoldDB" id="A0A964E0I7"/>
<evidence type="ECO:0000256" key="4">
    <source>
        <dbReference type="SAM" id="Phobius"/>
    </source>
</evidence>
<evidence type="ECO:0000256" key="2">
    <source>
        <dbReference type="ARBA" id="ARBA00022840"/>
    </source>
</evidence>
<keyword evidence="4" id="KW-1133">Transmembrane helix</keyword>
<proteinExistence type="predicted"/>
<keyword evidence="4" id="KW-0472">Membrane</keyword>
<sequence>MDDADGRLFLGRGWGEAPQPAAPPVADPVAQGSTLDQALGIAGRQLWAILLPLIVIPGVMAVALSRMPLLYTASGTVIYDPAGYAPDVLQSIVKTDPTTDTVLASQAAILSSGAIAQRVAEALDLGRQPGFRPSPSLPAPVRPQAVDDAVKQAISVSAVDQSRVFTVSFTARDPAIAAAAVNRIQDLYLGDQLALKTAALQAADRWMQARADALNATLTRQDAAVAGYRAAHGLTQGVQARIATEQMSALGEELMRAQNDLAGADARQDATGGRAAGIAQNVVSMRLAQAQVQAQLDAARSRLGPNHPQVRALREQLATLQAATGTEIAAVHADVAGDADAAAARLASLRQSLLLLTAEGARDAAAEGPLAAMEQDAEVTRKLRQAVLAQMDQTAQQAAIQRPDARILSRAEPPLEPSSPRIDLLLGASLLAGLVTGLGLAWLRETGGLTFRTAAEVRSALALPVIGSLPTVRRRAGQDATAAMILDGSLAARQIDSLRARLRLTLGDPLILAVTASRPGEGKTTLALALARRTAMRGERVLLVDADGARANLSRRMRAEFVSNSAEGLRRDGVSGCAILPVGEAGGLSAQGLRGAMARDAWRRDFDLVILDLPPVLASADALTMADLADAVLFCLQWHRTPRRVAAYARDLLALPGGRPIAAVMTRLDPQARALRGFPEAAMAAKPYAAYARR</sequence>
<evidence type="ECO:0000313" key="6">
    <source>
        <dbReference type="EMBL" id="MCB8877202.1"/>
    </source>
</evidence>
<organism evidence="6 7">
    <name type="scientific">Acidisoma silvae</name>
    <dbReference type="NCBI Taxonomy" id="2802396"/>
    <lineage>
        <taxon>Bacteria</taxon>
        <taxon>Pseudomonadati</taxon>
        <taxon>Pseudomonadota</taxon>
        <taxon>Alphaproteobacteria</taxon>
        <taxon>Acetobacterales</taxon>
        <taxon>Acidocellaceae</taxon>
        <taxon>Acidisoma</taxon>
    </lineage>
</organism>
<dbReference type="SUPFAM" id="SSF52540">
    <property type="entry name" value="P-loop containing nucleoside triphosphate hydrolases"/>
    <property type="match status" value="1"/>
</dbReference>